<dbReference type="Proteomes" id="UP000193719">
    <property type="component" value="Unassembled WGS sequence"/>
</dbReference>
<dbReference type="EMBL" id="MCFH01000017">
    <property type="protein sequence ID" value="ORX51765.1"/>
    <property type="molecule type" value="Genomic_DNA"/>
</dbReference>
<comment type="caution">
    <text evidence="1">The sequence shown here is derived from an EMBL/GenBank/DDBJ whole genome shotgun (WGS) entry which is preliminary data.</text>
</comment>
<dbReference type="STRING" id="1754191.A0A1Y1VBD4"/>
<reference evidence="1 2" key="1">
    <citation type="submission" date="2016-08" db="EMBL/GenBank/DDBJ databases">
        <title>Genomes of anaerobic fungi encode conserved fungal cellulosomes for biomass hydrolysis.</title>
        <authorList>
            <consortium name="DOE Joint Genome Institute"/>
            <person name="Haitjema C.H."/>
            <person name="Gilmore S.P."/>
            <person name="Henske J.K."/>
            <person name="Solomon K.V."/>
            <person name="De Groot R."/>
            <person name="Kuo A."/>
            <person name="Mondo S.J."/>
            <person name="Salamov A.A."/>
            <person name="Labutti K."/>
            <person name="Zhao Z."/>
            <person name="Chiniquy J."/>
            <person name="Barry K."/>
            <person name="Brewer H.M."/>
            <person name="Purvine S.O."/>
            <person name="Wright A.T."/>
            <person name="Boxma B."/>
            <person name="Van Alen T."/>
            <person name="Hackstein J.H."/>
            <person name="Baker S.E."/>
            <person name="Grigoriev I.V."/>
            <person name="O'Malley M.A."/>
        </authorList>
    </citation>
    <scope>NUCLEOTIDE SEQUENCE [LARGE SCALE GENOMIC DNA]</scope>
    <source>
        <strain evidence="2">finn</strain>
    </source>
</reference>
<evidence type="ECO:0000313" key="1">
    <source>
        <dbReference type="EMBL" id="ORX51765.1"/>
    </source>
</evidence>
<dbReference type="Pfam" id="PF10508">
    <property type="entry name" value="Proteasom_PSMB"/>
    <property type="match status" value="1"/>
</dbReference>
<protein>
    <recommendedName>
        <fullName evidence="3">26S proteasome non-ATPase regulatory subunit 5</fullName>
    </recommendedName>
</protein>
<dbReference type="Gene3D" id="1.25.10.10">
    <property type="entry name" value="Leucine-rich Repeat Variant"/>
    <property type="match status" value="1"/>
</dbReference>
<dbReference type="PANTHER" id="PTHR13554:SF10">
    <property type="entry name" value="26S PROTEASOME NON-ATPASE REGULATORY SUBUNIT 5"/>
    <property type="match status" value="1"/>
</dbReference>
<keyword evidence="2" id="KW-1185">Reference proteome</keyword>
<dbReference type="InterPro" id="IPR016024">
    <property type="entry name" value="ARM-type_fold"/>
</dbReference>
<dbReference type="PANTHER" id="PTHR13554">
    <property type="entry name" value="26S PROTEASOME NON-ATPASE REGULATORY SUBUNIT 5-RELATED"/>
    <property type="match status" value="1"/>
</dbReference>
<accession>A0A1Y1VBD4</accession>
<reference evidence="1 2" key="2">
    <citation type="submission" date="2016-08" db="EMBL/GenBank/DDBJ databases">
        <title>Pervasive Adenine N6-methylation of Active Genes in Fungi.</title>
        <authorList>
            <consortium name="DOE Joint Genome Institute"/>
            <person name="Mondo S.J."/>
            <person name="Dannebaum R.O."/>
            <person name="Kuo R.C."/>
            <person name="Labutti K."/>
            <person name="Haridas S."/>
            <person name="Kuo A."/>
            <person name="Salamov A."/>
            <person name="Ahrendt S.R."/>
            <person name="Lipzen A."/>
            <person name="Sullivan W."/>
            <person name="Andreopoulos W.B."/>
            <person name="Clum A."/>
            <person name="Lindquist E."/>
            <person name="Daum C."/>
            <person name="Ramamoorthy G.K."/>
            <person name="Gryganskyi A."/>
            <person name="Culley D."/>
            <person name="Magnuson J.K."/>
            <person name="James T.Y."/>
            <person name="O'Malley M.A."/>
            <person name="Stajich J.E."/>
            <person name="Spatafora J.W."/>
            <person name="Visel A."/>
            <person name="Grigoriev I.V."/>
        </authorList>
    </citation>
    <scope>NUCLEOTIDE SEQUENCE [LARGE SCALE GENOMIC DNA]</scope>
    <source>
        <strain evidence="2">finn</strain>
    </source>
</reference>
<evidence type="ECO:0008006" key="3">
    <source>
        <dbReference type="Google" id="ProtNLM"/>
    </source>
</evidence>
<sequence length="519" mass="59386">MISTMSGLTKQVEQIKLTLKKIETNVSSVTYDEVISALNEIYTIIIAKKEREIKEIFSSLSFNTIILFLQYEEIEDKIIKILEEFIQFVSIEAIVDQYEDFINIGLTNEKENIVKLTLQELINGIEKNSQLCGVIATKFLDKIVNCFSLHVQSITKLVSKLMGEILSKNEVCLDLFLEKDSLNALQNQCNMSEVVKFTIYDLIVTISSVNDSNFEKCKKAGLFDSMINEINSKDILVKLNTIELYIKLLSNKNLYNFFEKSEIMSKLIEKLKKDPKDENSNLEDKLFLHGIIKFFASLADINMNSFIDIQNKYDLLASLENLFNEGDISSKEIVLITLGSIGSSYEGLKLIYNQKSLLNTVLDYYPSLSGNLKTVFLQNISCILTLCKLSDDVEIMTQTIYQRIQGKPNTLKELLQIGNQVFEESRISVYAVLKGIAVHNWGLKELDNSPEFIKFILDRSQESNRLGQDWKYSIIETMVIHPSSSKYVRPDTLVKFKVYLKQGPYYKYIEPKVVVKGAN</sequence>
<dbReference type="GO" id="GO:0043248">
    <property type="term" value="P:proteasome assembly"/>
    <property type="evidence" value="ECO:0007669"/>
    <property type="project" value="InterPro"/>
</dbReference>
<dbReference type="SUPFAM" id="SSF48371">
    <property type="entry name" value="ARM repeat"/>
    <property type="match status" value="1"/>
</dbReference>
<evidence type="ECO:0000313" key="2">
    <source>
        <dbReference type="Proteomes" id="UP000193719"/>
    </source>
</evidence>
<gene>
    <name evidence="1" type="ORF">BCR36DRAFT_350751</name>
</gene>
<dbReference type="GO" id="GO:0005829">
    <property type="term" value="C:cytosol"/>
    <property type="evidence" value="ECO:0007669"/>
    <property type="project" value="TreeGrafter"/>
</dbReference>
<name>A0A1Y1VBD4_9FUNG</name>
<dbReference type="InterPro" id="IPR019538">
    <property type="entry name" value="PSMD5"/>
</dbReference>
<proteinExistence type="predicted"/>
<dbReference type="OrthoDB" id="10250600at2759"/>
<dbReference type="InterPro" id="IPR011989">
    <property type="entry name" value="ARM-like"/>
</dbReference>
<dbReference type="AlphaFoldDB" id="A0A1Y1VBD4"/>
<organism evidence="1 2">
    <name type="scientific">Piromyces finnis</name>
    <dbReference type="NCBI Taxonomy" id="1754191"/>
    <lineage>
        <taxon>Eukaryota</taxon>
        <taxon>Fungi</taxon>
        <taxon>Fungi incertae sedis</taxon>
        <taxon>Chytridiomycota</taxon>
        <taxon>Chytridiomycota incertae sedis</taxon>
        <taxon>Neocallimastigomycetes</taxon>
        <taxon>Neocallimastigales</taxon>
        <taxon>Neocallimastigaceae</taxon>
        <taxon>Piromyces</taxon>
    </lineage>
</organism>